<dbReference type="NCBIfam" id="NF011678">
    <property type="entry name" value="PRK15098.1"/>
    <property type="match status" value="1"/>
</dbReference>
<comment type="catalytic activity">
    <reaction evidence="1">
        <text>Hydrolysis of terminal, non-reducing beta-D-glucosyl residues with release of beta-D-glucose.</text>
        <dbReference type="EC" id="3.2.1.21"/>
    </reaction>
</comment>
<dbReference type="InterPro" id="IPR001764">
    <property type="entry name" value="Glyco_hydro_3_N"/>
</dbReference>
<evidence type="ECO:0000313" key="11">
    <source>
        <dbReference type="EMBL" id="EAW31978.1"/>
    </source>
</evidence>
<evidence type="ECO:0000259" key="10">
    <source>
        <dbReference type="SMART" id="SM01217"/>
    </source>
</evidence>
<sequence>MNKNLPPASAQLASQMTKDRVEILLAKMTLAEKIGQMAQAHGSEDGVSDDQRRALELGQLGSVLNIVSIDVICELQRIALEDSRLGIPLLIGRDVIHGYKTIFPIPLGQAASWNPELIEQGARVAALEAATVGVNWTFAPMIDITRDPRWGRIAESLGEDPYLCGELGAAMVRGFQGKDLSAIGSIAACAKHFAGYGAAEGGVDYNTAIIAENELRNVYLPPFKAALDSGVASFMTAFNDLNGVPASGNEFLLKQILREEWCYQGMVVSDWESIVQLTEHGFTANDKEAAFEAANAGIDMEMVSNTYSQHLESLIIEGRISLAQVDEMVKNILRLKFRLGLFENPYPQPDKLPALVNHDHRQAAKKLALESVVLLKNSHQSLPLRLSALSSIALIGPLADDAYEQLGTWIFDGDADDSETVLQAINAFAGDSLTVNVDRALETTRSNTFIDIDRTMAAAQSSDAIVLCLGEESILSGEAHSRADISLPGAQEQLIHLLAKTAKPMILIVMAGRPLTLEPIIDHVDAILYAWHPGTMAGTALTDLLFGEVSPSGKLPITFPRMVGQVPIYYGKKNTGKPPSAESVVHMNDIAPRAAQTSLGMSAFHLDAGFTPLFPFGFGLSYTSFTYENLHLSSSTMNIDGVITVTVDVINCGEREGQEVVQLYTRDLAANVTRPVKELKQFQKVHLSAGERQQVKFLLKASALAFYDRKMNRIIEPGVFHLWTGGSSTADLNASFEIIGDKAVTVAP</sequence>
<evidence type="ECO:0000256" key="2">
    <source>
        <dbReference type="ARBA" id="ARBA00005336"/>
    </source>
</evidence>
<keyword evidence="12" id="KW-1185">Reference proteome</keyword>
<evidence type="ECO:0000256" key="3">
    <source>
        <dbReference type="ARBA" id="ARBA00012744"/>
    </source>
</evidence>
<evidence type="ECO:0000256" key="8">
    <source>
        <dbReference type="ARBA" id="ARBA00032194"/>
    </source>
</evidence>
<dbReference type="Gene3D" id="3.20.20.300">
    <property type="entry name" value="Glycoside hydrolase, family 3, N-terminal domain"/>
    <property type="match status" value="1"/>
</dbReference>
<dbReference type="InterPro" id="IPR036881">
    <property type="entry name" value="Glyco_hydro_3_C_sf"/>
</dbReference>
<dbReference type="FunFam" id="3.20.20.300:FF:000005">
    <property type="entry name" value="Periplasmic beta-glucosidase"/>
    <property type="match status" value="1"/>
</dbReference>
<dbReference type="InterPro" id="IPR002772">
    <property type="entry name" value="Glyco_hydro_3_C"/>
</dbReference>
<gene>
    <name evidence="11" type="ORF">GP2143_05990</name>
</gene>
<keyword evidence="6" id="KW-0326">Glycosidase</keyword>
<proteinExistence type="inferred from homology"/>
<dbReference type="InterPro" id="IPR017853">
    <property type="entry name" value="GH"/>
</dbReference>
<dbReference type="Proteomes" id="UP000004931">
    <property type="component" value="Unassembled WGS sequence"/>
</dbReference>
<dbReference type="SUPFAM" id="SSF52279">
    <property type="entry name" value="Beta-D-glucan exohydrolase, C-terminal domain"/>
    <property type="match status" value="1"/>
</dbReference>
<feature type="domain" description="Fibronectin type III-like" evidence="10">
    <location>
        <begin position="659"/>
        <end position="728"/>
    </location>
</feature>
<dbReference type="eggNOG" id="COG1472">
    <property type="taxonomic scope" value="Bacteria"/>
</dbReference>
<dbReference type="PANTHER" id="PTHR30620:SF16">
    <property type="entry name" value="LYSOSOMAL BETA GLUCOSIDASE"/>
    <property type="match status" value="1"/>
</dbReference>
<dbReference type="InterPro" id="IPR013783">
    <property type="entry name" value="Ig-like_fold"/>
</dbReference>
<dbReference type="AlphaFoldDB" id="A0YBP8"/>
<dbReference type="EC" id="3.2.1.21" evidence="3"/>
<name>A0YBP8_9GAMM</name>
<evidence type="ECO:0000256" key="5">
    <source>
        <dbReference type="ARBA" id="ARBA00022801"/>
    </source>
</evidence>
<dbReference type="PANTHER" id="PTHR30620">
    <property type="entry name" value="PERIPLASMIC BETA-GLUCOSIDASE-RELATED"/>
    <property type="match status" value="1"/>
</dbReference>
<evidence type="ECO:0000256" key="7">
    <source>
        <dbReference type="ARBA" id="ARBA00031448"/>
    </source>
</evidence>
<dbReference type="GO" id="GO:0008422">
    <property type="term" value="F:beta-glucosidase activity"/>
    <property type="evidence" value="ECO:0007669"/>
    <property type="project" value="UniProtKB-EC"/>
</dbReference>
<organism evidence="11 12">
    <name type="scientific">marine gamma proteobacterium HTCC2143</name>
    <dbReference type="NCBI Taxonomy" id="247633"/>
    <lineage>
        <taxon>Bacteria</taxon>
        <taxon>Pseudomonadati</taxon>
        <taxon>Pseudomonadota</taxon>
        <taxon>Gammaproteobacteria</taxon>
        <taxon>Cellvibrionales</taxon>
        <taxon>Spongiibacteraceae</taxon>
        <taxon>BD1-7 clade</taxon>
    </lineage>
</organism>
<dbReference type="EMBL" id="AAVT01000002">
    <property type="protein sequence ID" value="EAW31978.1"/>
    <property type="molecule type" value="Genomic_DNA"/>
</dbReference>
<dbReference type="FunFam" id="2.60.40.10:FF:000495">
    <property type="entry name" value="Periplasmic beta-glucosidase"/>
    <property type="match status" value="1"/>
</dbReference>
<dbReference type="OrthoDB" id="9781691at2"/>
<dbReference type="Pfam" id="PF14310">
    <property type="entry name" value="Fn3-like"/>
    <property type="match status" value="1"/>
</dbReference>
<reference evidence="11 12" key="1">
    <citation type="journal article" date="2010" name="J. Bacteriol.">
        <title>Genome sequence of the oligotrophic marine Gammaproteobacterium HTCC2143, isolated from the Oregon Coast.</title>
        <authorList>
            <person name="Oh H.M."/>
            <person name="Kang I."/>
            <person name="Ferriera S."/>
            <person name="Giovannoni S.J."/>
            <person name="Cho J.C."/>
        </authorList>
    </citation>
    <scope>NUCLEOTIDE SEQUENCE [LARGE SCALE GENOMIC DNA]</scope>
    <source>
        <strain evidence="11 12">HTCC2143</strain>
    </source>
</reference>
<dbReference type="InterPro" id="IPR051915">
    <property type="entry name" value="Cellulose_Degrad_GH3"/>
</dbReference>
<protein>
    <recommendedName>
        <fullName evidence="3">beta-glucosidase</fullName>
        <ecNumber evidence="3">3.2.1.21</ecNumber>
    </recommendedName>
    <alternativeName>
        <fullName evidence="9">Beta-D-glucoside glucohydrolase</fullName>
    </alternativeName>
    <alternativeName>
        <fullName evidence="7">Cellobiase</fullName>
    </alternativeName>
    <alternativeName>
        <fullName evidence="8">Gentiobiase</fullName>
    </alternativeName>
</protein>
<dbReference type="STRING" id="247633.GP2143_05990"/>
<evidence type="ECO:0000256" key="9">
    <source>
        <dbReference type="ARBA" id="ARBA00032594"/>
    </source>
</evidence>
<keyword evidence="4" id="KW-0732">Signal</keyword>
<evidence type="ECO:0000313" key="12">
    <source>
        <dbReference type="Proteomes" id="UP000004931"/>
    </source>
</evidence>
<dbReference type="Gene3D" id="2.60.40.10">
    <property type="entry name" value="Immunoglobulins"/>
    <property type="match status" value="1"/>
</dbReference>
<dbReference type="InterPro" id="IPR026891">
    <property type="entry name" value="Fn3-like"/>
</dbReference>
<comment type="caution">
    <text evidence="11">The sequence shown here is derived from an EMBL/GenBank/DDBJ whole genome shotgun (WGS) entry which is preliminary data.</text>
</comment>
<evidence type="ECO:0000256" key="4">
    <source>
        <dbReference type="ARBA" id="ARBA00022729"/>
    </source>
</evidence>
<accession>A0YBP8</accession>
<dbReference type="Pfam" id="PF01915">
    <property type="entry name" value="Glyco_hydro_3_C"/>
    <property type="match status" value="1"/>
</dbReference>
<comment type="similarity">
    <text evidence="2">Belongs to the glycosyl hydrolase 3 family.</text>
</comment>
<evidence type="ECO:0000256" key="1">
    <source>
        <dbReference type="ARBA" id="ARBA00000448"/>
    </source>
</evidence>
<dbReference type="PRINTS" id="PR00133">
    <property type="entry name" value="GLHYDRLASE3"/>
</dbReference>
<dbReference type="GO" id="GO:0009251">
    <property type="term" value="P:glucan catabolic process"/>
    <property type="evidence" value="ECO:0007669"/>
    <property type="project" value="TreeGrafter"/>
</dbReference>
<dbReference type="SUPFAM" id="SSF51445">
    <property type="entry name" value="(Trans)glycosidases"/>
    <property type="match status" value="1"/>
</dbReference>
<dbReference type="SMART" id="SM01217">
    <property type="entry name" value="Fn3_like"/>
    <property type="match status" value="1"/>
</dbReference>
<keyword evidence="5" id="KW-0378">Hydrolase</keyword>
<evidence type="ECO:0000256" key="6">
    <source>
        <dbReference type="ARBA" id="ARBA00023295"/>
    </source>
</evidence>
<dbReference type="Pfam" id="PF00933">
    <property type="entry name" value="Glyco_hydro_3"/>
    <property type="match status" value="1"/>
</dbReference>
<dbReference type="InterPro" id="IPR036962">
    <property type="entry name" value="Glyco_hydro_3_N_sf"/>
</dbReference>
<dbReference type="Gene3D" id="3.40.50.1700">
    <property type="entry name" value="Glycoside hydrolase family 3 C-terminal domain"/>
    <property type="match status" value="1"/>
</dbReference>